<comment type="caution">
    <text evidence="3">The sequence shown here is derived from an EMBL/GenBank/DDBJ whole genome shotgun (WGS) entry which is preliminary data.</text>
</comment>
<proteinExistence type="predicted"/>
<dbReference type="SMART" id="SM00849">
    <property type="entry name" value="Lactamase_B"/>
    <property type="match status" value="1"/>
</dbReference>
<dbReference type="PROSITE" id="PS50005">
    <property type="entry name" value="TPR"/>
    <property type="match status" value="1"/>
</dbReference>
<sequence length="488" mass="53119">MNPFARRTYGTLVRVTERVYLFRNVVNSVIVLGDNATAVVDTQVNEPMAERLLQQARALSDKPLRYAINTHYHWDHTAGNHVCNRAGAMVVSSALTRTFLATRGARQRAFLASRGFELGPLPYLADDVVTEPRAFDLGNQRLEVQHLGPAESDDAIIVHLPQEGCVIAGDTVMTGSFPIFGQPVMNEGLMGTTSWLDTLSRLEALQPRHILPGHGPVAQAHDLALFQRLERYFLDEVGARVARGMPLPALLADLESQLPAWITTIPVVWGTPRYAILRVYRGLVEDPAGEPGWQHYKPSAIPPGDATRVQAASALPAVLSAWQAMARECAEGGDVGSAIAIARQATVWASTDPAAWVFLAETLNSGSSRVASVLEKGDFFVEARQALQQAFALEPQYVPAHLALGRFLVMMAYRNGGTPTPGMEHLRQVIASQPLQAQGPTTILLAQAHCYLGMGYRTLGDEPQAMACFQAALSYMPTFQPALLACQH</sequence>
<dbReference type="SUPFAM" id="SSF48452">
    <property type="entry name" value="TPR-like"/>
    <property type="match status" value="1"/>
</dbReference>
<feature type="domain" description="Metallo-beta-lactamase" evidence="2">
    <location>
        <begin position="25"/>
        <end position="214"/>
    </location>
</feature>
<name>A0A937W3S2_UNCTE</name>
<dbReference type="CDD" id="cd16282">
    <property type="entry name" value="metallo-hydrolase-like_MBL-fold"/>
    <property type="match status" value="1"/>
</dbReference>
<dbReference type="PANTHER" id="PTHR42951">
    <property type="entry name" value="METALLO-BETA-LACTAMASE DOMAIN-CONTAINING"/>
    <property type="match status" value="1"/>
</dbReference>
<dbReference type="PANTHER" id="PTHR42951:SF20">
    <property type="entry name" value="BETA LACTAMASE"/>
    <property type="match status" value="1"/>
</dbReference>
<dbReference type="EMBL" id="VGLS01000916">
    <property type="protein sequence ID" value="MBM3226459.1"/>
    <property type="molecule type" value="Genomic_DNA"/>
</dbReference>
<gene>
    <name evidence="3" type="ORF">FJZ47_22065</name>
</gene>
<dbReference type="Pfam" id="PF00753">
    <property type="entry name" value="Lactamase_B"/>
    <property type="match status" value="1"/>
</dbReference>
<evidence type="ECO:0000313" key="3">
    <source>
        <dbReference type="EMBL" id="MBM3226459.1"/>
    </source>
</evidence>
<keyword evidence="1" id="KW-0802">TPR repeat</keyword>
<organism evidence="3 4">
    <name type="scientific">Tectimicrobiota bacterium</name>
    <dbReference type="NCBI Taxonomy" id="2528274"/>
    <lineage>
        <taxon>Bacteria</taxon>
        <taxon>Pseudomonadati</taxon>
        <taxon>Nitrospinota/Tectimicrobiota group</taxon>
        <taxon>Candidatus Tectimicrobiota</taxon>
    </lineage>
</organism>
<evidence type="ECO:0000313" key="4">
    <source>
        <dbReference type="Proteomes" id="UP000712673"/>
    </source>
</evidence>
<dbReference type="InterPro" id="IPR019734">
    <property type="entry name" value="TPR_rpt"/>
</dbReference>
<evidence type="ECO:0000256" key="1">
    <source>
        <dbReference type="PROSITE-ProRule" id="PRU00339"/>
    </source>
</evidence>
<dbReference type="InterPro" id="IPR050855">
    <property type="entry name" value="NDM-1-like"/>
</dbReference>
<dbReference type="Gene3D" id="1.25.40.10">
    <property type="entry name" value="Tetratricopeptide repeat domain"/>
    <property type="match status" value="1"/>
</dbReference>
<evidence type="ECO:0000259" key="2">
    <source>
        <dbReference type="SMART" id="SM00849"/>
    </source>
</evidence>
<feature type="repeat" description="TPR" evidence="1">
    <location>
        <begin position="446"/>
        <end position="479"/>
    </location>
</feature>
<dbReference type="InterPro" id="IPR011990">
    <property type="entry name" value="TPR-like_helical_dom_sf"/>
</dbReference>
<dbReference type="Gene3D" id="3.60.15.10">
    <property type="entry name" value="Ribonuclease Z/Hydroxyacylglutathione hydrolase-like"/>
    <property type="match status" value="1"/>
</dbReference>
<reference evidence="3" key="1">
    <citation type="submission" date="2019-03" db="EMBL/GenBank/DDBJ databases">
        <title>Lake Tanganyika Metagenome-Assembled Genomes (MAGs).</title>
        <authorList>
            <person name="Tran P."/>
        </authorList>
    </citation>
    <scope>NUCLEOTIDE SEQUENCE</scope>
    <source>
        <strain evidence="3">K_DeepCast_65m_m2_066</strain>
    </source>
</reference>
<dbReference type="SUPFAM" id="SSF56281">
    <property type="entry name" value="Metallo-hydrolase/oxidoreductase"/>
    <property type="match status" value="1"/>
</dbReference>
<dbReference type="Proteomes" id="UP000712673">
    <property type="component" value="Unassembled WGS sequence"/>
</dbReference>
<dbReference type="InterPro" id="IPR001279">
    <property type="entry name" value="Metallo-B-lactamas"/>
</dbReference>
<protein>
    <submittedName>
        <fullName evidence="3">MBL fold metallo-hydrolase</fullName>
    </submittedName>
</protein>
<accession>A0A937W3S2</accession>
<dbReference type="AlphaFoldDB" id="A0A937W3S2"/>
<dbReference type="SMART" id="SM00028">
    <property type="entry name" value="TPR"/>
    <property type="match status" value="1"/>
</dbReference>
<dbReference type="InterPro" id="IPR036866">
    <property type="entry name" value="RibonucZ/Hydroxyglut_hydro"/>
</dbReference>